<organism evidence="3">
    <name type="scientific">Ignisphaera aggregans</name>
    <dbReference type="NCBI Taxonomy" id="334771"/>
    <lineage>
        <taxon>Archaea</taxon>
        <taxon>Thermoproteota</taxon>
        <taxon>Thermoprotei</taxon>
        <taxon>Desulfurococcales</taxon>
        <taxon>Desulfurococcaceae</taxon>
        <taxon>Ignisphaera</taxon>
    </lineage>
</organism>
<dbReference type="InterPro" id="IPR027508">
    <property type="entry name" value="DHN_aldolase_MptD"/>
</dbReference>
<dbReference type="GO" id="GO:0004150">
    <property type="term" value="F:dihydroneopterin aldolase activity"/>
    <property type="evidence" value="ECO:0007669"/>
    <property type="project" value="UniProtKB-UniRule"/>
</dbReference>
<comment type="similarity">
    <text evidence="1">Belongs to the archaeal dihydroneopterin aldolase family.</text>
</comment>
<feature type="binding site" evidence="1">
    <location>
        <position position="25"/>
    </location>
    <ligand>
        <name>substrate</name>
    </ligand>
</feature>
<dbReference type="HAMAP" id="MF_02130">
    <property type="entry name" value="DHNA_arch"/>
    <property type="match status" value="1"/>
</dbReference>
<feature type="domain" description="Dihydroneopterin aldolase MtpD C-terminal" evidence="2">
    <location>
        <begin position="17"/>
        <end position="124"/>
    </location>
</feature>
<comment type="caution">
    <text evidence="1">Lacks conserved residue(s) required for the propagation of feature annotation.</text>
</comment>
<dbReference type="SUPFAM" id="SSF143560">
    <property type="entry name" value="MK0786-like"/>
    <property type="match status" value="1"/>
</dbReference>
<dbReference type="InterPro" id="IPR007181">
    <property type="entry name" value="MtpD_C"/>
</dbReference>
<proteinExistence type="inferred from homology"/>
<keyword evidence="1" id="KW-0456">Lyase</keyword>
<sequence>MVEPGDVAAKYFSPKVSDRERAAFEAGIALGMVIHQFSGVPVRFAEEVKLLEKVIEYAVKSQPFKRKAFVKINIDLPSDRNPYNYTTLRSRNLDVTVIVEYGKAAVKARLRYLPELDYSLAYIEDIYEKGDEMSVNEGSV</sequence>
<evidence type="ECO:0000313" key="3">
    <source>
        <dbReference type="EMBL" id="HEM67279.1"/>
    </source>
</evidence>
<evidence type="ECO:0000259" key="2">
    <source>
        <dbReference type="Pfam" id="PF04038"/>
    </source>
</evidence>
<dbReference type="InterPro" id="IPR036839">
    <property type="entry name" value="MptD_sf"/>
</dbReference>
<name>A0A7J2U3X7_9CREN</name>
<dbReference type="AlphaFoldDB" id="A0A7J2U3X7"/>
<dbReference type="EMBL" id="DSEU01000045">
    <property type="protein sequence ID" value="HEM67279.1"/>
    <property type="molecule type" value="Genomic_DNA"/>
</dbReference>
<comment type="function">
    <text evidence="1">Catalyzes the conversion of 7,8-dihydroneopterin (H2Neo) to 6-hydroxymethyl-7,8-dihydropterin (6-HMD).</text>
</comment>
<comment type="catalytic activity">
    <reaction evidence="1">
        <text>7,8-dihydroneopterin = 6-hydroxymethyl-7,8-dihydropterin + glycolaldehyde</text>
        <dbReference type="Rhea" id="RHEA:10540"/>
        <dbReference type="ChEBI" id="CHEBI:17001"/>
        <dbReference type="ChEBI" id="CHEBI:17071"/>
        <dbReference type="ChEBI" id="CHEBI:44841"/>
        <dbReference type="EC" id="4.1.2.25"/>
    </reaction>
</comment>
<comment type="caution">
    <text evidence="3">The sequence shown here is derived from an EMBL/GenBank/DDBJ whole genome shotgun (WGS) entry which is preliminary data.</text>
</comment>
<accession>A0A7J2U3X7</accession>
<dbReference type="Pfam" id="PF04038">
    <property type="entry name" value="DHNA"/>
    <property type="match status" value="1"/>
</dbReference>
<reference evidence="3" key="1">
    <citation type="journal article" date="2020" name="mSystems">
        <title>Genome- and Community-Level Interaction Insights into Carbon Utilization and Element Cycling Functions of Hydrothermarchaeota in Hydrothermal Sediment.</title>
        <authorList>
            <person name="Zhou Z."/>
            <person name="Liu Y."/>
            <person name="Xu W."/>
            <person name="Pan J."/>
            <person name="Luo Z.H."/>
            <person name="Li M."/>
        </authorList>
    </citation>
    <scope>NUCLEOTIDE SEQUENCE [LARGE SCALE GENOMIC DNA]</scope>
    <source>
        <strain evidence="3">SpSt-125</strain>
    </source>
</reference>
<dbReference type="Gene3D" id="3.30.1300.20">
    <property type="entry name" value="7,8-dihydroneopterin aldolase (MptD)"/>
    <property type="match status" value="1"/>
</dbReference>
<protein>
    <recommendedName>
        <fullName evidence="1">Dihydroneopterin aldolase</fullName>
        <shortName evidence="1">DHNA</shortName>
        <ecNumber evidence="1">4.1.2.25</ecNumber>
    </recommendedName>
    <alternativeName>
        <fullName evidence="1">7,8-dihydroneopterin aldolase</fullName>
    </alternativeName>
</protein>
<dbReference type="EC" id="4.1.2.25" evidence="1"/>
<evidence type="ECO:0000256" key="1">
    <source>
        <dbReference type="HAMAP-Rule" id="MF_02130"/>
    </source>
</evidence>
<comment type="subunit">
    <text evidence="1">Homotetramer.</text>
</comment>
<gene>
    <name evidence="1" type="primary">mptD</name>
    <name evidence="3" type="ORF">ENO26_06935</name>
</gene>